<dbReference type="Proteomes" id="UP001283361">
    <property type="component" value="Unassembled WGS sequence"/>
</dbReference>
<dbReference type="EMBL" id="JAWDGP010007415">
    <property type="protein sequence ID" value="KAK3719352.1"/>
    <property type="molecule type" value="Genomic_DNA"/>
</dbReference>
<gene>
    <name evidence="2" type="ORF">RRG08_029509</name>
</gene>
<keyword evidence="3" id="KW-1185">Reference proteome</keyword>
<organism evidence="2 3">
    <name type="scientific">Elysia crispata</name>
    <name type="common">lettuce slug</name>
    <dbReference type="NCBI Taxonomy" id="231223"/>
    <lineage>
        <taxon>Eukaryota</taxon>
        <taxon>Metazoa</taxon>
        <taxon>Spiralia</taxon>
        <taxon>Lophotrochozoa</taxon>
        <taxon>Mollusca</taxon>
        <taxon>Gastropoda</taxon>
        <taxon>Heterobranchia</taxon>
        <taxon>Euthyneura</taxon>
        <taxon>Panpulmonata</taxon>
        <taxon>Sacoglossa</taxon>
        <taxon>Placobranchoidea</taxon>
        <taxon>Plakobranchidae</taxon>
        <taxon>Elysia</taxon>
    </lineage>
</organism>
<evidence type="ECO:0000313" key="3">
    <source>
        <dbReference type="Proteomes" id="UP001283361"/>
    </source>
</evidence>
<name>A0AAE0XVP0_9GAST</name>
<feature type="coiled-coil region" evidence="1">
    <location>
        <begin position="25"/>
        <end position="68"/>
    </location>
</feature>
<protein>
    <submittedName>
        <fullName evidence="2">Uncharacterized protein</fullName>
    </submittedName>
</protein>
<accession>A0AAE0XVP0</accession>
<reference evidence="2" key="1">
    <citation type="journal article" date="2023" name="G3 (Bethesda)">
        <title>A reference genome for the long-term kleptoplast-retaining sea slug Elysia crispata morphotype clarki.</title>
        <authorList>
            <person name="Eastman K.E."/>
            <person name="Pendleton A.L."/>
            <person name="Shaikh M.A."/>
            <person name="Suttiyut T."/>
            <person name="Ogas R."/>
            <person name="Tomko P."/>
            <person name="Gavelis G."/>
            <person name="Widhalm J.R."/>
            <person name="Wisecaver J.H."/>
        </authorList>
    </citation>
    <scope>NUCLEOTIDE SEQUENCE</scope>
    <source>
        <strain evidence="2">ECLA1</strain>
    </source>
</reference>
<evidence type="ECO:0000313" key="2">
    <source>
        <dbReference type="EMBL" id="KAK3719352.1"/>
    </source>
</evidence>
<sequence length="92" mass="11136">METQETRNDRLQRNRLATREVAILATREARNVETQETRNDRLQRNRLATREARNVETQETRNDRLQRNRLATREVAMWKLKRREMIDSNATD</sequence>
<keyword evidence="1" id="KW-0175">Coiled coil</keyword>
<dbReference type="AlphaFoldDB" id="A0AAE0XVP0"/>
<evidence type="ECO:0000256" key="1">
    <source>
        <dbReference type="SAM" id="Coils"/>
    </source>
</evidence>
<comment type="caution">
    <text evidence="2">The sequence shown here is derived from an EMBL/GenBank/DDBJ whole genome shotgun (WGS) entry which is preliminary data.</text>
</comment>
<proteinExistence type="predicted"/>